<feature type="domain" description="VWFA" evidence="1">
    <location>
        <begin position="82"/>
        <end position="257"/>
    </location>
</feature>
<dbReference type="Proteomes" id="UP000315724">
    <property type="component" value="Chromosome"/>
</dbReference>
<organism evidence="2 3">
    <name type="scientific">Thalassoglobus polymorphus</name>
    <dbReference type="NCBI Taxonomy" id="2527994"/>
    <lineage>
        <taxon>Bacteria</taxon>
        <taxon>Pseudomonadati</taxon>
        <taxon>Planctomycetota</taxon>
        <taxon>Planctomycetia</taxon>
        <taxon>Planctomycetales</taxon>
        <taxon>Planctomycetaceae</taxon>
        <taxon>Thalassoglobus</taxon>
    </lineage>
</organism>
<dbReference type="RefSeq" id="WP_145200763.1">
    <property type="nucleotide sequence ID" value="NZ_CP036267.1"/>
</dbReference>
<dbReference type="InterPro" id="IPR036465">
    <property type="entry name" value="vWFA_dom_sf"/>
</dbReference>
<evidence type="ECO:0000313" key="2">
    <source>
        <dbReference type="EMBL" id="QDT33826.1"/>
    </source>
</evidence>
<dbReference type="InterPro" id="IPR002881">
    <property type="entry name" value="DUF58"/>
</dbReference>
<dbReference type="SMART" id="SM00327">
    <property type="entry name" value="VWA"/>
    <property type="match status" value="1"/>
</dbReference>
<dbReference type="Gene3D" id="3.40.50.410">
    <property type="entry name" value="von Willebrand factor, type A domain"/>
    <property type="match status" value="1"/>
</dbReference>
<dbReference type="Pfam" id="PF01882">
    <property type="entry name" value="DUF58"/>
    <property type="match status" value="1"/>
</dbReference>
<evidence type="ECO:0000313" key="3">
    <source>
        <dbReference type="Proteomes" id="UP000315724"/>
    </source>
</evidence>
<evidence type="ECO:0000259" key="1">
    <source>
        <dbReference type="SMART" id="SM00327"/>
    </source>
</evidence>
<proteinExistence type="predicted"/>
<dbReference type="AlphaFoldDB" id="A0A517QQC1"/>
<dbReference type="PANTHER" id="PTHR33608">
    <property type="entry name" value="BLL2464 PROTEIN"/>
    <property type="match status" value="1"/>
</dbReference>
<accession>A0A517QQC1</accession>
<dbReference type="EMBL" id="CP036267">
    <property type="protein sequence ID" value="QDT33826.1"/>
    <property type="molecule type" value="Genomic_DNA"/>
</dbReference>
<reference evidence="2 3" key="1">
    <citation type="submission" date="2019-02" db="EMBL/GenBank/DDBJ databases">
        <title>Deep-cultivation of Planctomycetes and their phenomic and genomic characterization uncovers novel biology.</title>
        <authorList>
            <person name="Wiegand S."/>
            <person name="Jogler M."/>
            <person name="Boedeker C."/>
            <person name="Pinto D."/>
            <person name="Vollmers J."/>
            <person name="Rivas-Marin E."/>
            <person name="Kohn T."/>
            <person name="Peeters S.H."/>
            <person name="Heuer A."/>
            <person name="Rast P."/>
            <person name="Oberbeckmann S."/>
            <person name="Bunk B."/>
            <person name="Jeske O."/>
            <person name="Meyerdierks A."/>
            <person name="Storesund J.E."/>
            <person name="Kallscheuer N."/>
            <person name="Luecker S."/>
            <person name="Lage O.M."/>
            <person name="Pohl T."/>
            <person name="Merkel B.J."/>
            <person name="Hornburger P."/>
            <person name="Mueller R.-W."/>
            <person name="Bruemmer F."/>
            <person name="Labrenz M."/>
            <person name="Spormann A.M."/>
            <person name="Op den Camp H."/>
            <person name="Overmann J."/>
            <person name="Amann R."/>
            <person name="Jetten M.S.M."/>
            <person name="Mascher T."/>
            <person name="Medema M.H."/>
            <person name="Devos D.P."/>
            <person name="Kaster A.-K."/>
            <person name="Ovreas L."/>
            <person name="Rohde M."/>
            <person name="Galperin M.Y."/>
            <person name="Jogler C."/>
        </authorList>
    </citation>
    <scope>NUCLEOTIDE SEQUENCE [LARGE SCALE GENOMIC DNA]</scope>
    <source>
        <strain evidence="2 3">Mal48</strain>
    </source>
</reference>
<sequence>MPHVSDVLTPHDIGKFTNLQVFAKQVVEGFCSGLHRSPHKGFSVEFKEHRSYVPGDDIRSIDWKLFGKTDRLYIREYEEETNLRCTILLDSSGSMGYTGTRSHGLTKHAYAVRTAACLTYLMLQQQDSVGLVTFDKKVRRYIPPRARPKHLQAILGELEKQNPKHETELGSVFHEMVAKLHRRGLLMIISDLFGDVDQLMKSLAHFRHANHEIVIFQIWDPDELDFPFRQWTQFASLEAADNRHLVDPAQLRNAYLEKLNQFREQLANGCNRHRISLVPMTTDQPFADSLAAYLALRRRAK</sequence>
<dbReference type="SUPFAM" id="SSF53300">
    <property type="entry name" value="vWA-like"/>
    <property type="match status" value="1"/>
</dbReference>
<gene>
    <name evidence="2" type="ORF">Mal48_30820</name>
</gene>
<dbReference type="OrthoDB" id="9780819at2"/>
<dbReference type="InterPro" id="IPR002035">
    <property type="entry name" value="VWF_A"/>
</dbReference>
<name>A0A517QQC1_9PLAN</name>
<dbReference type="PANTHER" id="PTHR33608:SF7">
    <property type="entry name" value="DUF58 DOMAIN-CONTAINING PROTEIN"/>
    <property type="match status" value="1"/>
</dbReference>
<protein>
    <recommendedName>
        <fullName evidence="1">VWFA domain-containing protein</fullName>
    </recommendedName>
</protein>
<keyword evidence="3" id="KW-1185">Reference proteome</keyword>
<dbReference type="KEGG" id="tpol:Mal48_30820"/>